<protein>
    <submittedName>
        <fullName evidence="1">Uncharacterized protein</fullName>
    </submittedName>
</protein>
<reference evidence="2" key="1">
    <citation type="journal article" date="2019" name="Int. J. Syst. Evol. Microbiol.">
        <title>The Global Catalogue of Microorganisms (GCM) 10K type strain sequencing project: providing services to taxonomists for standard genome sequencing and annotation.</title>
        <authorList>
            <consortium name="The Broad Institute Genomics Platform"/>
            <consortium name="The Broad Institute Genome Sequencing Center for Infectious Disease"/>
            <person name="Wu L."/>
            <person name="Ma J."/>
        </authorList>
    </citation>
    <scope>NUCLEOTIDE SEQUENCE [LARGE SCALE GENOMIC DNA]</scope>
    <source>
        <strain evidence="2">NBRC 112299</strain>
    </source>
</reference>
<dbReference type="Proteomes" id="UP001157125">
    <property type="component" value="Unassembled WGS sequence"/>
</dbReference>
<proteinExistence type="predicted"/>
<accession>A0ABQ6IFX6</accession>
<name>A0ABQ6IFX6_9MICO</name>
<keyword evidence="2" id="KW-1185">Reference proteome</keyword>
<sequence>MTLSATRETGIVVGPWSAPAVDDAPPVGPTAGMLLRAGLPDRVIDAARLDETVPWTALMARLGAGATPRLEPGAIIALVGDPSEVLQVAFQVAAWSRTPLADIVLAGTSPAIPGHGRRITSEAAASRLRERAEAAAADGRPVIVAVGTAAGAKAGAVTAGLVDAMDADHVWAVTDAGLAERDRDERVRHLGGVGVIDAIALVGAAHSHAPAAALGAGLPVAWIDGVPASPMAWVALIAERLSLAVMCASTRARETG</sequence>
<dbReference type="EMBL" id="BSUN01000001">
    <property type="protein sequence ID" value="GMA35632.1"/>
    <property type="molecule type" value="Genomic_DNA"/>
</dbReference>
<evidence type="ECO:0000313" key="2">
    <source>
        <dbReference type="Proteomes" id="UP001157125"/>
    </source>
</evidence>
<comment type="caution">
    <text evidence="1">The sequence shown here is derived from an EMBL/GenBank/DDBJ whole genome shotgun (WGS) entry which is preliminary data.</text>
</comment>
<evidence type="ECO:0000313" key="1">
    <source>
        <dbReference type="EMBL" id="GMA35632.1"/>
    </source>
</evidence>
<gene>
    <name evidence="1" type="ORF">GCM10025876_18360</name>
</gene>
<organism evidence="1 2">
    <name type="scientific">Demequina litorisediminis</name>
    <dbReference type="NCBI Taxonomy" id="1849022"/>
    <lineage>
        <taxon>Bacteria</taxon>
        <taxon>Bacillati</taxon>
        <taxon>Actinomycetota</taxon>
        <taxon>Actinomycetes</taxon>
        <taxon>Micrococcales</taxon>
        <taxon>Demequinaceae</taxon>
        <taxon>Demequina</taxon>
    </lineage>
</organism>